<evidence type="ECO:0000256" key="2">
    <source>
        <dbReference type="ARBA" id="ARBA00009848"/>
    </source>
</evidence>
<dbReference type="OrthoDB" id="494673at2759"/>
<dbReference type="GO" id="GO:0005886">
    <property type="term" value="C:plasma membrane"/>
    <property type="evidence" value="ECO:0007669"/>
    <property type="project" value="InterPro"/>
</dbReference>
<comment type="similarity">
    <text evidence="2">Belongs to the P2X receptor family.</text>
</comment>
<dbReference type="InterPro" id="IPR059116">
    <property type="entry name" value="P2X_receptor"/>
</dbReference>
<dbReference type="PRINTS" id="PR01307">
    <property type="entry name" value="P2XRECEPTOR"/>
</dbReference>
<dbReference type="GO" id="GO:0098794">
    <property type="term" value="C:postsynapse"/>
    <property type="evidence" value="ECO:0007669"/>
    <property type="project" value="GOC"/>
</dbReference>
<comment type="caution">
    <text evidence="10">The sequence shown here is derived from an EMBL/GenBank/DDBJ whole genome shotgun (WGS) entry which is preliminary data.</text>
</comment>
<dbReference type="Gene3D" id="2.60.490.10">
    <property type="entry name" value="atp-gated p2x4 ion channel domain"/>
    <property type="match status" value="1"/>
</dbReference>
<evidence type="ECO:0000313" key="11">
    <source>
        <dbReference type="Proteomes" id="UP001152795"/>
    </source>
</evidence>
<dbReference type="EMBL" id="CACRXK020008586">
    <property type="protein sequence ID" value="CAB4015114.1"/>
    <property type="molecule type" value="Genomic_DNA"/>
</dbReference>
<name>A0A6S7I917_PARCT</name>
<keyword evidence="8" id="KW-1071">Ligand-gated ion channel</keyword>
<dbReference type="GO" id="GO:0001614">
    <property type="term" value="F:purinergic nucleotide receptor activity"/>
    <property type="evidence" value="ECO:0007669"/>
    <property type="project" value="InterPro"/>
</dbReference>
<dbReference type="GO" id="GO:0004931">
    <property type="term" value="F:extracellularly ATP-gated monoatomic cation channel activity"/>
    <property type="evidence" value="ECO:0007669"/>
    <property type="project" value="InterPro"/>
</dbReference>
<keyword evidence="7" id="KW-0472">Membrane</keyword>
<evidence type="ECO:0000313" key="10">
    <source>
        <dbReference type="EMBL" id="CAB4015114.1"/>
    </source>
</evidence>
<dbReference type="Proteomes" id="UP001152795">
    <property type="component" value="Unassembled WGS sequence"/>
</dbReference>
<keyword evidence="3" id="KW-0813">Transport</keyword>
<evidence type="ECO:0000256" key="4">
    <source>
        <dbReference type="ARBA" id="ARBA00022692"/>
    </source>
</evidence>
<dbReference type="NCBIfam" id="TIGR00863">
    <property type="entry name" value="P2X"/>
    <property type="match status" value="1"/>
</dbReference>
<keyword evidence="4" id="KW-0812">Transmembrane</keyword>
<dbReference type="AlphaFoldDB" id="A0A6S7I917"/>
<comment type="subcellular location">
    <subcellularLocation>
        <location evidence="1">Endomembrane system</location>
    </subcellularLocation>
</comment>
<keyword evidence="9" id="KW-0407">Ion channel</keyword>
<dbReference type="Pfam" id="PF00864">
    <property type="entry name" value="P2X_receptor"/>
    <property type="match status" value="1"/>
</dbReference>
<sequence length="428" mass="48409">MPCLCTLQFVFFDLGDRNYVIIWKKGYQLSDVGLSYVTTKLKGTALTNLAIKFPVKVGDKNETGTIFDGPRIWDSSDYVIPPEENDAVFVMTNMVITPRQKQGTCPEDDEKKKARCHHDSNCTARQEVVTGHGIMTGRCVKPDRPRKENGTYGMCEIYSWCPVEYDVLPMPGTNFGRDLKKNESLLQEAINFTILIKNTVQFPSFGARVRNIDDKKVDKTYLKTCQYSSDKENRLCPIIKLKTIFDEISDTAFDDAAVWGGIVAIKIKWDCNLDHDARECLPHYSFSRADNADAKIAPGYNFRFATYDVENNTQYRTLIKAYGIRFVILVDAKAGQFRIIPLLRNLGAGLALLTVATWLKTSDGFESKNANYGTRDFVNTSINGHWNVVTTNVVTTLGSTLEQLTKYMTIVYEQAFVDVQLPEQYKDA</sequence>
<reference evidence="10" key="1">
    <citation type="submission" date="2020-04" db="EMBL/GenBank/DDBJ databases">
        <authorList>
            <person name="Alioto T."/>
            <person name="Alioto T."/>
            <person name="Gomez Garrido J."/>
        </authorList>
    </citation>
    <scope>NUCLEOTIDE SEQUENCE</scope>
    <source>
        <strain evidence="10">A484AB</strain>
    </source>
</reference>
<dbReference type="PANTHER" id="PTHR10125:SF31">
    <property type="entry name" value="P2X RECEPTOR E"/>
    <property type="match status" value="1"/>
</dbReference>
<protein>
    <submittedName>
        <fullName evidence="10">P2X purinoceptor 4-like</fullName>
    </submittedName>
</protein>
<dbReference type="InterPro" id="IPR001429">
    <property type="entry name" value="P2X_purnocptor"/>
</dbReference>
<dbReference type="InterPro" id="IPR027309">
    <property type="entry name" value="P2X_extracellular_dom_sf"/>
</dbReference>
<evidence type="ECO:0000256" key="6">
    <source>
        <dbReference type="ARBA" id="ARBA00023065"/>
    </source>
</evidence>
<keyword evidence="11" id="KW-1185">Reference proteome</keyword>
<evidence type="ECO:0000256" key="3">
    <source>
        <dbReference type="ARBA" id="ARBA00022448"/>
    </source>
</evidence>
<evidence type="ECO:0000256" key="8">
    <source>
        <dbReference type="ARBA" id="ARBA00023286"/>
    </source>
</evidence>
<evidence type="ECO:0000256" key="9">
    <source>
        <dbReference type="ARBA" id="ARBA00023303"/>
    </source>
</evidence>
<dbReference type="Gene3D" id="1.10.287.940">
    <property type="entry name" value="atp-gated p2x4 ion channel"/>
    <property type="match status" value="1"/>
</dbReference>
<dbReference type="PANTHER" id="PTHR10125">
    <property type="entry name" value="P2X PURINOCEPTOR"/>
    <property type="match status" value="1"/>
</dbReference>
<feature type="non-terminal residue" evidence="10">
    <location>
        <position position="428"/>
    </location>
</feature>
<evidence type="ECO:0000256" key="5">
    <source>
        <dbReference type="ARBA" id="ARBA00022989"/>
    </source>
</evidence>
<accession>A0A6S7I917</accession>
<dbReference type="GO" id="GO:0012505">
    <property type="term" value="C:endomembrane system"/>
    <property type="evidence" value="ECO:0007669"/>
    <property type="project" value="UniProtKB-SubCell"/>
</dbReference>
<organism evidence="10 11">
    <name type="scientific">Paramuricea clavata</name>
    <name type="common">Red gorgonian</name>
    <name type="synonym">Violescent sea-whip</name>
    <dbReference type="NCBI Taxonomy" id="317549"/>
    <lineage>
        <taxon>Eukaryota</taxon>
        <taxon>Metazoa</taxon>
        <taxon>Cnidaria</taxon>
        <taxon>Anthozoa</taxon>
        <taxon>Octocorallia</taxon>
        <taxon>Malacalcyonacea</taxon>
        <taxon>Plexauridae</taxon>
        <taxon>Paramuricea</taxon>
    </lineage>
</organism>
<dbReference type="GO" id="GO:0033198">
    <property type="term" value="P:response to ATP"/>
    <property type="evidence" value="ECO:0007669"/>
    <property type="project" value="InterPro"/>
</dbReference>
<proteinExistence type="inferred from homology"/>
<evidence type="ECO:0000256" key="1">
    <source>
        <dbReference type="ARBA" id="ARBA00004308"/>
    </source>
</evidence>
<evidence type="ECO:0000256" key="7">
    <source>
        <dbReference type="ARBA" id="ARBA00023136"/>
    </source>
</evidence>
<keyword evidence="5" id="KW-1133">Transmembrane helix</keyword>
<dbReference type="GO" id="GO:0070588">
    <property type="term" value="P:calcium ion transmembrane transport"/>
    <property type="evidence" value="ECO:0007669"/>
    <property type="project" value="TreeGrafter"/>
</dbReference>
<gene>
    <name evidence="10" type="ORF">PACLA_8A079657</name>
</gene>
<keyword evidence="6" id="KW-0406">Ion transport</keyword>